<protein>
    <submittedName>
        <fullName evidence="4">Rhamnulose-1-phosphate aldolase</fullName>
        <ecNumber evidence="4">4.1.2.19</ecNumber>
    </submittedName>
</protein>
<dbReference type="Pfam" id="PF00596">
    <property type="entry name" value="Aldolase_II"/>
    <property type="match status" value="1"/>
</dbReference>
<dbReference type="GO" id="GO:0005829">
    <property type="term" value="C:cytosol"/>
    <property type="evidence" value="ECO:0007669"/>
    <property type="project" value="TreeGrafter"/>
</dbReference>
<dbReference type="GO" id="GO:0008994">
    <property type="term" value="F:rhamnulose-1-phosphate aldolase activity"/>
    <property type="evidence" value="ECO:0007669"/>
    <property type="project" value="UniProtKB-EC"/>
</dbReference>
<evidence type="ECO:0000256" key="1">
    <source>
        <dbReference type="ARBA" id="ARBA00022723"/>
    </source>
</evidence>
<dbReference type="EC" id="4.1.2.19" evidence="4"/>
<keyword evidence="1" id="KW-0479">Metal-binding</keyword>
<evidence type="ECO:0000259" key="3">
    <source>
        <dbReference type="SMART" id="SM01007"/>
    </source>
</evidence>
<dbReference type="Gene3D" id="3.40.225.10">
    <property type="entry name" value="Class II aldolase/adducin N-terminal domain"/>
    <property type="match status" value="1"/>
</dbReference>
<reference evidence="4 5" key="1">
    <citation type="submission" date="2018-09" db="EMBL/GenBank/DDBJ databases">
        <authorList>
            <person name="Wang Z."/>
        </authorList>
    </citation>
    <scope>NUCLEOTIDE SEQUENCE [LARGE SCALE GENOMIC DNA]</scope>
    <source>
        <strain evidence="4 5">ALS 81</strain>
    </source>
</reference>
<dbReference type="AlphaFoldDB" id="A0A420EB43"/>
<dbReference type="GO" id="GO:0019323">
    <property type="term" value="P:pentose catabolic process"/>
    <property type="evidence" value="ECO:0007669"/>
    <property type="project" value="TreeGrafter"/>
</dbReference>
<dbReference type="InterPro" id="IPR050197">
    <property type="entry name" value="Aldolase_class_II_sugar_metab"/>
</dbReference>
<feature type="domain" description="Class II aldolase/adducin N-terminal" evidence="3">
    <location>
        <begin position="16"/>
        <end position="249"/>
    </location>
</feature>
<evidence type="ECO:0000313" key="4">
    <source>
        <dbReference type="EMBL" id="RKF17873.1"/>
    </source>
</evidence>
<dbReference type="PANTHER" id="PTHR22789">
    <property type="entry name" value="FUCULOSE PHOSPHATE ALDOLASE"/>
    <property type="match status" value="1"/>
</dbReference>
<sequence>MKTNIELNDAVLHEITKVSEVGSYLWLREWAERNGGNISVDLTDIFGELDGDINLFPHCSLNSIGEFSFPKESAGHIFFVKGTGERIRELSRPEDAGCVLRIDDEAKGYHILWGGRGQTDYAPTSEFISHVEIIIAKQKSGSKDRCVVHTHPLELIMLSHHRDYVSSDEIFTNACWKMLPEVRAFVPRGIGIVPYCMPGSQTMANTTTEKLMRFDVAVWEKHGAVSTGQDALEAFDYIDVANKGAKLFLGCLASGFEPEGISLADMQDLKETFNL</sequence>
<dbReference type="NCBIfam" id="NF002963">
    <property type="entry name" value="PRK03634.1"/>
    <property type="match status" value="1"/>
</dbReference>
<dbReference type="InterPro" id="IPR001303">
    <property type="entry name" value="Aldolase_II/adducin_N"/>
</dbReference>
<comment type="caution">
    <text evidence="4">The sequence shown here is derived from an EMBL/GenBank/DDBJ whole genome shotgun (WGS) entry which is preliminary data.</text>
</comment>
<dbReference type="Proteomes" id="UP000286482">
    <property type="component" value="Unassembled WGS sequence"/>
</dbReference>
<dbReference type="SMART" id="SM01007">
    <property type="entry name" value="Aldolase_II"/>
    <property type="match status" value="1"/>
</dbReference>
<dbReference type="RefSeq" id="WP_120355099.1">
    <property type="nucleotide sequence ID" value="NZ_RAQO01000006.1"/>
</dbReference>
<dbReference type="InterPro" id="IPR036409">
    <property type="entry name" value="Aldolase_II/adducin_N_sf"/>
</dbReference>
<dbReference type="SUPFAM" id="SSF53639">
    <property type="entry name" value="AraD/HMP-PK domain-like"/>
    <property type="match status" value="1"/>
</dbReference>
<name>A0A420EB43_9ALTE</name>
<proteinExistence type="predicted"/>
<evidence type="ECO:0000256" key="2">
    <source>
        <dbReference type="ARBA" id="ARBA00023239"/>
    </source>
</evidence>
<organism evidence="4 5">
    <name type="scientific">Alginatibacterium sediminis</name>
    <dbReference type="NCBI Taxonomy" id="2164068"/>
    <lineage>
        <taxon>Bacteria</taxon>
        <taxon>Pseudomonadati</taxon>
        <taxon>Pseudomonadota</taxon>
        <taxon>Gammaproteobacteria</taxon>
        <taxon>Alteromonadales</taxon>
        <taxon>Alteromonadaceae</taxon>
        <taxon>Alginatibacterium</taxon>
    </lineage>
</organism>
<keyword evidence="5" id="KW-1185">Reference proteome</keyword>
<dbReference type="EMBL" id="RAQO01000006">
    <property type="protein sequence ID" value="RKF17873.1"/>
    <property type="molecule type" value="Genomic_DNA"/>
</dbReference>
<gene>
    <name evidence="4" type="ORF">DBZ36_11505</name>
</gene>
<evidence type="ECO:0000313" key="5">
    <source>
        <dbReference type="Proteomes" id="UP000286482"/>
    </source>
</evidence>
<dbReference type="GO" id="GO:0046872">
    <property type="term" value="F:metal ion binding"/>
    <property type="evidence" value="ECO:0007669"/>
    <property type="project" value="UniProtKB-KW"/>
</dbReference>
<dbReference type="PANTHER" id="PTHR22789:SF0">
    <property type="entry name" value="3-OXO-TETRONATE 4-PHOSPHATE DECARBOXYLASE-RELATED"/>
    <property type="match status" value="1"/>
</dbReference>
<keyword evidence="2 4" id="KW-0456">Lyase</keyword>
<dbReference type="OrthoDB" id="9784634at2"/>
<accession>A0A420EB43</accession>